<evidence type="ECO:0000313" key="3">
    <source>
        <dbReference type="Proteomes" id="UP001204015"/>
    </source>
</evidence>
<accession>A0ABT1BZW9</accession>
<keyword evidence="3" id="KW-1185">Reference proteome</keyword>
<comment type="caution">
    <text evidence="2">The sequence shown here is derived from an EMBL/GenBank/DDBJ whole genome shotgun (WGS) entry which is preliminary data.</text>
</comment>
<reference evidence="2 3" key="1">
    <citation type="submission" date="2022-06" db="EMBL/GenBank/DDBJ databases">
        <title>A taxonomic note on the genus Prevotella: Description of four novel genera and emended description of the genera Hallella and Xylanibacter.</title>
        <authorList>
            <person name="Hitch T.C.A."/>
        </authorList>
    </citation>
    <scope>NUCLEOTIDE SEQUENCE [LARGE SCALE GENOMIC DNA]</scope>
    <source>
        <strain evidence="2 3">DSM 100619</strain>
    </source>
</reference>
<protein>
    <submittedName>
        <fullName evidence="2">DUF5018 domain-containing protein</fullName>
    </submittedName>
</protein>
<name>A0ABT1BZW9_9BACT</name>
<feature type="domain" description="DUF5018" evidence="1">
    <location>
        <begin position="10"/>
        <end position="219"/>
    </location>
</feature>
<dbReference type="EMBL" id="JAMXLY010000044">
    <property type="protein sequence ID" value="MCO6026240.1"/>
    <property type="molecule type" value="Genomic_DNA"/>
</dbReference>
<evidence type="ECO:0000313" key="2">
    <source>
        <dbReference type="EMBL" id="MCO6026240.1"/>
    </source>
</evidence>
<evidence type="ECO:0000259" key="1">
    <source>
        <dbReference type="Pfam" id="PF16410"/>
    </source>
</evidence>
<proteinExistence type="predicted"/>
<dbReference type="RefSeq" id="WP_252761596.1">
    <property type="nucleotide sequence ID" value="NZ_JAMXLY010000044.1"/>
</dbReference>
<dbReference type="InterPro" id="IPR032186">
    <property type="entry name" value="DUF5018"/>
</dbReference>
<gene>
    <name evidence="2" type="ORF">NG821_10375</name>
</gene>
<sequence length="220" mass="23699">MEKLLLGLGILMTIGSCAKMDTVNPTATSPGISSLTAYLTSGVDAGKEIAKYAVTDTNMTDYVIPIPWYYPEESDSTTATYMTAMKVVAEIENNCKIDPPITVLDLTKKNEFTFTNPQGEQKKITISGKRTKSNACAITAFTVAQGKLSGIIDEDNKTITLVTGQDLSAMAADVTLSPHATISPDPSKVHDFNNGFQFIVTADNGTDKSVYTVKRQVPQE</sequence>
<dbReference type="Pfam" id="PF16410">
    <property type="entry name" value="DUF5018"/>
    <property type="match status" value="1"/>
</dbReference>
<dbReference type="Proteomes" id="UP001204015">
    <property type="component" value="Unassembled WGS sequence"/>
</dbReference>
<dbReference type="PROSITE" id="PS51257">
    <property type="entry name" value="PROKAR_LIPOPROTEIN"/>
    <property type="match status" value="1"/>
</dbReference>
<dbReference type="Gene3D" id="2.60.40.2340">
    <property type="match status" value="1"/>
</dbReference>
<organism evidence="2 3">
    <name type="scientific">Segatella cerevisiae</name>
    <dbReference type="NCBI Taxonomy" id="2053716"/>
    <lineage>
        <taxon>Bacteria</taxon>
        <taxon>Pseudomonadati</taxon>
        <taxon>Bacteroidota</taxon>
        <taxon>Bacteroidia</taxon>
        <taxon>Bacteroidales</taxon>
        <taxon>Prevotellaceae</taxon>
        <taxon>Segatella</taxon>
    </lineage>
</organism>